<dbReference type="Pfam" id="PF00005">
    <property type="entry name" value="ABC_tran"/>
    <property type="match status" value="1"/>
</dbReference>
<organism evidence="5 6">
    <name type="scientific">Cohnella phaseoli</name>
    <dbReference type="NCBI Taxonomy" id="456490"/>
    <lineage>
        <taxon>Bacteria</taxon>
        <taxon>Bacillati</taxon>
        <taxon>Bacillota</taxon>
        <taxon>Bacilli</taxon>
        <taxon>Bacillales</taxon>
        <taxon>Paenibacillaceae</taxon>
        <taxon>Cohnella</taxon>
    </lineage>
</organism>
<dbReference type="PANTHER" id="PTHR42939">
    <property type="entry name" value="ABC TRANSPORTER ATP-BINDING PROTEIN ALBC-RELATED"/>
    <property type="match status" value="1"/>
</dbReference>
<keyword evidence="6" id="KW-1185">Reference proteome</keyword>
<evidence type="ECO:0000313" key="6">
    <source>
        <dbReference type="Proteomes" id="UP000256977"/>
    </source>
</evidence>
<comment type="caution">
    <text evidence="5">The sequence shown here is derived from an EMBL/GenBank/DDBJ whole genome shotgun (WGS) entry which is preliminary data.</text>
</comment>
<protein>
    <submittedName>
        <fullName evidence="5">ABC-2 type transport system ATP-binding protein</fullName>
    </submittedName>
</protein>
<dbReference type="InterPro" id="IPR003439">
    <property type="entry name" value="ABC_transporter-like_ATP-bd"/>
</dbReference>
<evidence type="ECO:0000256" key="3">
    <source>
        <dbReference type="ARBA" id="ARBA00022840"/>
    </source>
</evidence>
<dbReference type="AlphaFoldDB" id="A0A3D9I5Z5"/>
<proteinExistence type="predicted"/>
<sequence length="284" mass="32370">MLEVKDLKKKYNNFQLDCSFRIEEDQVVGLVGRNGVGKTTLFRSILGLLRPDEGEINLFGRSVAHLTEADKARIGVTFPHSFFSEQLTIAEIKQVMIATYSAQFNAAEFDQKCNRLQLPLDKKVKNFSTGMQTKLKLLLAMSHEADFLLLDEPTSGLDVIVRNEILGMLQDYLDQKNNRSVLISSHISSDLEQLCDFIILIDDGKIILQEETDNLLNHYGILKVSEQEYSSLEQEFILAAKKRSYGYACLTNERRYYQENYPKIAIEKGSIDEVLMLLAKGEEQ</sequence>
<dbReference type="PANTHER" id="PTHR42939:SF3">
    <property type="entry name" value="ABC TRANSPORTER ATP-BINDING COMPONENT"/>
    <property type="match status" value="1"/>
</dbReference>
<evidence type="ECO:0000313" key="5">
    <source>
        <dbReference type="EMBL" id="RED57080.1"/>
    </source>
</evidence>
<evidence type="ECO:0000259" key="4">
    <source>
        <dbReference type="PROSITE" id="PS50893"/>
    </source>
</evidence>
<dbReference type="InterPro" id="IPR003593">
    <property type="entry name" value="AAA+_ATPase"/>
</dbReference>
<dbReference type="InterPro" id="IPR027417">
    <property type="entry name" value="P-loop_NTPase"/>
</dbReference>
<accession>A0A3D9I5Z5</accession>
<keyword evidence="3 5" id="KW-0067">ATP-binding</keyword>
<dbReference type="OrthoDB" id="9804819at2"/>
<evidence type="ECO:0000256" key="1">
    <source>
        <dbReference type="ARBA" id="ARBA00022448"/>
    </source>
</evidence>
<dbReference type="SUPFAM" id="SSF52540">
    <property type="entry name" value="P-loop containing nucleoside triphosphate hydrolases"/>
    <property type="match status" value="1"/>
</dbReference>
<keyword evidence="1" id="KW-0813">Transport</keyword>
<name>A0A3D9I5Z5_9BACL</name>
<dbReference type="RefSeq" id="WP_116064804.1">
    <property type="nucleotide sequence ID" value="NZ_QRDZ01000037.1"/>
</dbReference>
<feature type="domain" description="ABC transporter" evidence="4">
    <location>
        <begin position="2"/>
        <end position="228"/>
    </location>
</feature>
<evidence type="ECO:0000256" key="2">
    <source>
        <dbReference type="ARBA" id="ARBA00022741"/>
    </source>
</evidence>
<dbReference type="GO" id="GO:0016887">
    <property type="term" value="F:ATP hydrolysis activity"/>
    <property type="evidence" value="ECO:0007669"/>
    <property type="project" value="InterPro"/>
</dbReference>
<reference evidence="5 6" key="1">
    <citation type="submission" date="2018-07" db="EMBL/GenBank/DDBJ databases">
        <title>Genomic Encyclopedia of Type Strains, Phase III (KMG-III): the genomes of soil and plant-associated and newly described type strains.</title>
        <authorList>
            <person name="Whitman W."/>
        </authorList>
    </citation>
    <scope>NUCLEOTIDE SEQUENCE [LARGE SCALE GENOMIC DNA]</scope>
    <source>
        <strain evidence="5 6">CECT 7287</strain>
    </source>
</reference>
<dbReference type="CDD" id="cd03230">
    <property type="entry name" value="ABC_DR_subfamily_A"/>
    <property type="match status" value="1"/>
</dbReference>
<dbReference type="InterPro" id="IPR051782">
    <property type="entry name" value="ABC_Transporter_VariousFunc"/>
</dbReference>
<dbReference type="Proteomes" id="UP000256977">
    <property type="component" value="Unassembled WGS sequence"/>
</dbReference>
<dbReference type="GO" id="GO:0005524">
    <property type="term" value="F:ATP binding"/>
    <property type="evidence" value="ECO:0007669"/>
    <property type="project" value="UniProtKB-KW"/>
</dbReference>
<keyword evidence="2" id="KW-0547">Nucleotide-binding</keyword>
<dbReference type="SMART" id="SM00382">
    <property type="entry name" value="AAA"/>
    <property type="match status" value="1"/>
</dbReference>
<gene>
    <name evidence="5" type="ORF">DFP98_13772</name>
</gene>
<dbReference type="Gene3D" id="3.40.50.300">
    <property type="entry name" value="P-loop containing nucleotide triphosphate hydrolases"/>
    <property type="match status" value="1"/>
</dbReference>
<dbReference type="EMBL" id="QRDZ01000037">
    <property type="protein sequence ID" value="RED57080.1"/>
    <property type="molecule type" value="Genomic_DNA"/>
</dbReference>
<dbReference type="PROSITE" id="PS50893">
    <property type="entry name" value="ABC_TRANSPORTER_2"/>
    <property type="match status" value="1"/>
</dbReference>